<evidence type="ECO:0000313" key="10">
    <source>
        <dbReference type="EMBL" id="CAB4642732.1"/>
    </source>
</evidence>
<feature type="transmembrane region" description="Helical" evidence="6">
    <location>
        <begin position="206"/>
        <end position="223"/>
    </location>
</feature>
<keyword evidence="5 6" id="KW-0472">Membrane</keyword>
<organism evidence="9">
    <name type="scientific">freshwater metagenome</name>
    <dbReference type="NCBI Taxonomy" id="449393"/>
    <lineage>
        <taxon>unclassified sequences</taxon>
        <taxon>metagenomes</taxon>
        <taxon>ecological metagenomes</taxon>
    </lineage>
</organism>
<dbReference type="NCBIfam" id="TIGR02454">
    <property type="entry name" value="ECF_T_CbiQ"/>
    <property type="match status" value="1"/>
</dbReference>
<feature type="transmembrane region" description="Helical" evidence="6">
    <location>
        <begin position="15"/>
        <end position="35"/>
    </location>
</feature>
<feature type="transmembrane region" description="Helical" evidence="6">
    <location>
        <begin position="80"/>
        <end position="102"/>
    </location>
</feature>
<evidence type="ECO:0000256" key="6">
    <source>
        <dbReference type="SAM" id="Phobius"/>
    </source>
</evidence>
<reference evidence="9" key="1">
    <citation type="submission" date="2020-05" db="EMBL/GenBank/DDBJ databases">
        <authorList>
            <person name="Chiriac C."/>
            <person name="Salcher M."/>
            <person name="Ghai R."/>
            <person name="Kavagutti S V."/>
        </authorList>
    </citation>
    <scope>NUCLEOTIDE SEQUENCE</scope>
</reference>
<keyword evidence="4 6" id="KW-1133">Transmembrane helix</keyword>
<dbReference type="EMBL" id="CAEZVA010000076">
    <property type="protein sequence ID" value="CAB4618976.1"/>
    <property type="molecule type" value="Genomic_DNA"/>
</dbReference>
<accession>A0A6J6I0X9</accession>
<dbReference type="EMBL" id="CAEZSW010000045">
    <property type="protein sequence ID" value="CAB4552200.1"/>
    <property type="molecule type" value="Genomic_DNA"/>
</dbReference>
<dbReference type="EMBL" id="CAEZTE010000011">
    <property type="protein sequence ID" value="CAB4557977.1"/>
    <property type="molecule type" value="Genomic_DNA"/>
</dbReference>
<feature type="transmembrane region" description="Helical" evidence="6">
    <location>
        <begin position="47"/>
        <end position="65"/>
    </location>
</feature>
<dbReference type="InterPro" id="IPR003339">
    <property type="entry name" value="ABC/ECF_trnsptr_transmembrane"/>
</dbReference>
<evidence type="ECO:0000256" key="2">
    <source>
        <dbReference type="ARBA" id="ARBA00022475"/>
    </source>
</evidence>
<comment type="subcellular location">
    <subcellularLocation>
        <location evidence="1">Cell membrane</location>
        <topology evidence="1">Multi-pass membrane protein</topology>
    </subcellularLocation>
</comment>
<evidence type="ECO:0000256" key="4">
    <source>
        <dbReference type="ARBA" id="ARBA00022989"/>
    </source>
</evidence>
<sequence>MAGLLFIIVAVSTDISNWPAFVAFFLMIITVTQIAKLPITTVAKRSLIEIPFVFFALLMPFFGTGERFEIGSLNLYRDGLLAGASIVAKGTLGILVAINLSATTTAREILRGLEILKLPTPMVQIASFMLRYINVVNDEMQRMAVARSARGFEATGVRQWPVLATAAGALFIRSYERGERVHLAMIARGYQGDLPKEAQISNNPRYWVISLCVPFFALVISILS</sequence>
<dbReference type="CDD" id="cd16914">
    <property type="entry name" value="EcfT"/>
    <property type="match status" value="1"/>
</dbReference>
<evidence type="ECO:0000256" key="5">
    <source>
        <dbReference type="ARBA" id="ARBA00023136"/>
    </source>
</evidence>
<dbReference type="PANTHER" id="PTHR34857:SF2">
    <property type="entry name" value="SLL0384 PROTEIN"/>
    <property type="match status" value="1"/>
</dbReference>
<gene>
    <name evidence="7" type="ORF">UFOPK1508_00508</name>
    <name evidence="8" type="ORF">UFOPK1599_00344</name>
    <name evidence="9" type="ORF">UFOPK1894_00822</name>
    <name evidence="10" type="ORF">UFOPK2179_00271</name>
    <name evidence="11" type="ORF">UFOPK3883_00910</name>
</gene>
<dbReference type="PANTHER" id="PTHR34857">
    <property type="entry name" value="SLL0384 PROTEIN"/>
    <property type="match status" value="1"/>
</dbReference>
<evidence type="ECO:0000256" key="3">
    <source>
        <dbReference type="ARBA" id="ARBA00022692"/>
    </source>
</evidence>
<evidence type="ECO:0000313" key="7">
    <source>
        <dbReference type="EMBL" id="CAB4552200.1"/>
    </source>
</evidence>
<name>A0A6J6I0X9_9ZZZZ</name>
<dbReference type="InterPro" id="IPR051611">
    <property type="entry name" value="ECF_transporter_component"/>
</dbReference>
<evidence type="ECO:0000256" key="1">
    <source>
        <dbReference type="ARBA" id="ARBA00004651"/>
    </source>
</evidence>
<protein>
    <submittedName>
        <fullName evidence="9">Unannotated protein</fullName>
    </submittedName>
</protein>
<dbReference type="InterPro" id="IPR012809">
    <property type="entry name" value="ECF_CbiQ"/>
</dbReference>
<dbReference type="EMBL" id="CAFBNV010000089">
    <property type="protein sequence ID" value="CAB4967011.1"/>
    <property type="molecule type" value="Genomic_DNA"/>
</dbReference>
<dbReference type="EMBL" id="CAEZWC010000012">
    <property type="protein sequence ID" value="CAB4642732.1"/>
    <property type="molecule type" value="Genomic_DNA"/>
</dbReference>
<dbReference type="GO" id="GO:0006824">
    <property type="term" value="P:cobalt ion transport"/>
    <property type="evidence" value="ECO:0007669"/>
    <property type="project" value="InterPro"/>
</dbReference>
<dbReference type="Pfam" id="PF02361">
    <property type="entry name" value="CbiQ"/>
    <property type="match status" value="1"/>
</dbReference>
<evidence type="ECO:0000313" key="9">
    <source>
        <dbReference type="EMBL" id="CAB4618976.1"/>
    </source>
</evidence>
<keyword evidence="3 6" id="KW-0812">Transmembrane</keyword>
<dbReference type="AlphaFoldDB" id="A0A6J6I0X9"/>
<evidence type="ECO:0000313" key="8">
    <source>
        <dbReference type="EMBL" id="CAB4557977.1"/>
    </source>
</evidence>
<evidence type="ECO:0000313" key="11">
    <source>
        <dbReference type="EMBL" id="CAB4967011.1"/>
    </source>
</evidence>
<keyword evidence="2" id="KW-1003">Cell membrane</keyword>
<proteinExistence type="predicted"/>
<dbReference type="GO" id="GO:0043190">
    <property type="term" value="C:ATP-binding cassette (ABC) transporter complex"/>
    <property type="evidence" value="ECO:0007669"/>
    <property type="project" value="InterPro"/>
</dbReference>